<dbReference type="InterPro" id="IPR011704">
    <property type="entry name" value="ATPase_dyneun-rel_AAA"/>
</dbReference>
<accession>A0A6J6FIK2</accession>
<dbReference type="SMART" id="SM00382">
    <property type="entry name" value="AAA"/>
    <property type="match status" value="1"/>
</dbReference>
<dbReference type="Gene3D" id="3.40.50.300">
    <property type="entry name" value="P-loop containing nucleotide triphosphate hydrolases"/>
    <property type="match status" value="1"/>
</dbReference>
<dbReference type="AlphaFoldDB" id="A0A6J6FIK2"/>
<dbReference type="Pfam" id="PF07728">
    <property type="entry name" value="AAA_5"/>
    <property type="match status" value="1"/>
</dbReference>
<dbReference type="Pfam" id="PF01878">
    <property type="entry name" value="EVE"/>
    <property type="match status" value="1"/>
</dbReference>
<gene>
    <name evidence="2" type="ORF">UFOPK1493_03586</name>
</gene>
<dbReference type="GO" id="GO:0016887">
    <property type="term" value="F:ATP hydrolysis activity"/>
    <property type="evidence" value="ECO:0007669"/>
    <property type="project" value="InterPro"/>
</dbReference>
<dbReference type="Gene3D" id="3.10.590.10">
    <property type="entry name" value="ph1033 like domains"/>
    <property type="match status" value="1"/>
</dbReference>
<dbReference type="SUPFAM" id="SSF88697">
    <property type="entry name" value="PUA domain-like"/>
    <property type="match status" value="1"/>
</dbReference>
<dbReference type="InterPro" id="IPR052934">
    <property type="entry name" value="Methyl-DNA_Rec/Restrict_Enz"/>
</dbReference>
<sequence>MLENAIVDSLKSALQTWSRPDVSKGAQEAEALRAEFVARFPLTSWPNMSVDSYALGLTTDGGTVCWWLEFKTRPVASMSGGSSSKHLVFKGSGGDWRYPKQYSNVDEAWSAVRSGFVQLFDLAAQGNFDEADSITALVGAAALRTKALYMYFPDDLVPVCSKGHLHHFLRTLGEDPSDLPTIRANRRLLAALRAIPELAALSTQELGFFLYHWADPRSTVRVVKIAPGERASEWSDCLANCYVCVGWDDVGDLSQFPTKEAFREAFREKYPYNGHESQVSRKSNELWTLMELEPGDKVIANRGVSEVLAVGTVNEVGYVWRPERQQYRHTLGVDWDTSFACTIEPARGWATTTVSKVPAALFKAITGGAGSKTPIDVPRVFLDIEEALERRGQVVVYGPPGTGKTYTARRASVWLLEGGSAEPSAADVLEADDRFEVRERQLSAGRAQSNQLWFMVANPSHWPWSNLFSDTTVDYGLGRLKRNYPNVRAGDLVIGYESTPTKRVVALARVTSEYDPDAPPELALTLEPVARVNDGITYEELQADPILALSEPARFRCQGTLFALTAVEGDRLLSLLAERDPSLTTVAAPSVQQLTRVTFHPSYTYEDFVEGFRPAQTGNGALELTLTDGIFKRVCEAAAADKDRRYVVLIDEINRGNIPKIFGELITLIESDKRGLTVRLPQSGQEFAVPSNVHLIGTMNTADRSIHLLDTALRRRFSFIELLPDSDLLEGATAGVLALDVFLDALNAKIRERVGREKQVGHAMFLRKGIPIDSAEAFAAIFRFELLPLLQEYLYEDYKELEWLLGGVIDAESERVSQLADDPETLCAELANHLGANATA</sequence>
<proteinExistence type="predicted"/>
<dbReference type="PANTHER" id="PTHR37291">
    <property type="entry name" value="5-METHYLCYTOSINE-SPECIFIC RESTRICTION ENZYME B"/>
    <property type="match status" value="1"/>
</dbReference>
<dbReference type="SUPFAM" id="SSF52540">
    <property type="entry name" value="P-loop containing nucleoside triphosphate hydrolases"/>
    <property type="match status" value="1"/>
</dbReference>
<organism evidence="2">
    <name type="scientific">freshwater metagenome</name>
    <dbReference type="NCBI Taxonomy" id="449393"/>
    <lineage>
        <taxon>unclassified sequences</taxon>
        <taxon>metagenomes</taxon>
        <taxon>ecological metagenomes</taxon>
    </lineage>
</organism>
<dbReference type="InterPro" id="IPR002740">
    <property type="entry name" value="EVE_domain"/>
</dbReference>
<dbReference type="InterPro" id="IPR015947">
    <property type="entry name" value="PUA-like_sf"/>
</dbReference>
<evidence type="ECO:0000259" key="1">
    <source>
        <dbReference type="SMART" id="SM00382"/>
    </source>
</evidence>
<feature type="domain" description="AAA+ ATPase" evidence="1">
    <location>
        <begin position="390"/>
        <end position="727"/>
    </location>
</feature>
<protein>
    <submittedName>
        <fullName evidence="2">Unannotated protein</fullName>
    </submittedName>
</protein>
<dbReference type="InterPro" id="IPR027417">
    <property type="entry name" value="P-loop_NTPase"/>
</dbReference>
<dbReference type="PANTHER" id="PTHR37291:SF1">
    <property type="entry name" value="TYPE IV METHYL-DIRECTED RESTRICTION ENZYME ECOKMCRB SUBUNIT"/>
    <property type="match status" value="1"/>
</dbReference>
<dbReference type="InterPro" id="IPR003593">
    <property type="entry name" value="AAA+_ATPase"/>
</dbReference>
<evidence type="ECO:0000313" key="2">
    <source>
        <dbReference type="EMBL" id="CAB4588237.1"/>
    </source>
</evidence>
<reference evidence="2" key="1">
    <citation type="submission" date="2020-05" db="EMBL/GenBank/DDBJ databases">
        <authorList>
            <person name="Chiriac C."/>
            <person name="Salcher M."/>
            <person name="Ghai R."/>
            <person name="Kavagutti S V."/>
        </authorList>
    </citation>
    <scope>NUCLEOTIDE SEQUENCE</scope>
</reference>
<dbReference type="GO" id="GO:0005524">
    <property type="term" value="F:ATP binding"/>
    <property type="evidence" value="ECO:0007669"/>
    <property type="project" value="InterPro"/>
</dbReference>
<dbReference type="EMBL" id="CAEZSR010000209">
    <property type="protein sequence ID" value="CAB4588237.1"/>
    <property type="molecule type" value="Genomic_DNA"/>
</dbReference>
<name>A0A6J6FIK2_9ZZZZ</name>